<evidence type="ECO:0000313" key="2">
    <source>
        <dbReference type="Proteomes" id="UP000232883"/>
    </source>
</evidence>
<accession>A0A2K8ZA35</accession>
<name>A0A2K8ZA35_9BACT</name>
<evidence type="ECO:0000313" key="1">
    <source>
        <dbReference type="EMBL" id="AUD06727.1"/>
    </source>
</evidence>
<dbReference type="AlphaFoldDB" id="A0A2K8ZA35"/>
<dbReference type="EMBL" id="CP025096">
    <property type="protein sequence ID" value="AUD06727.1"/>
    <property type="molecule type" value="Genomic_DNA"/>
</dbReference>
<proteinExistence type="predicted"/>
<dbReference type="Proteomes" id="UP000232883">
    <property type="component" value="Chromosome"/>
</dbReference>
<dbReference type="OrthoDB" id="977770at2"/>
<protein>
    <recommendedName>
        <fullName evidence="3">Type I-PGING CRISPR-associated protein Cas5p</fullName>
    </recommendedName>
</protein>
<evidence type="ECO:0008006" key="3">
    <source>
        <dbReference type="Google" id="ProtNLM"/>
    </source>
</evidence>
<sequence length="261" mass="29345">MEQIDLSFFIEPPELTVTAMLQIDALAPLSMVAAQPGAYYRSQPAPTEFMLYGLLENALGWHLSATPRKQVMDDLKKSAKKSAKKNVAWAKSPWITGKPTGSPEIGFVSLLQYHVAFEGLEKPVQVDTFDDLWSQQLRDTGRSFFGGSRHYDASLSDLMTRERRGDVEFGDRAEHEVLRDESLLLAADGAKIQYKSVRSKFPHYYVSPTVREYVIPRSPYLFRLLTTPSVSALLKDAFNDPSAPLYIGSNDGWVDVSYEEL</sequence>
<gene>
    <name evidence="1" type="ORF">CWM47_35715</name>
</gene>
<organism evidence="1 2">
    <name type="scientific">Spirosoma pollinicola</name>
    <dbReference type="NCBI Taxonomy" id="2057025"/>
    <lineage>
        <taxon>Bacteria</taxon>
        <taxon>Pseudomonadati</taxon>
        <taxon>Bacteroidota</taxon>
        <taxon>Cytophagia</taxon>
        <taxon>Cytophagales</taxon>
        <taxon>Cytophagaceae</taxon>
        <taxon>Spirosoma</taxon>
    </lineage>
</organism>
<dbReference type="RefSeq" id="WP_100993262.1">
    <property type="nucleotide sequence ID" value="NZ_CP025096.1"/>
</dbReference>
<keyword evidence="2" id="KW-1185">Reference proteome</keyword>
<dbReference type="KEGG" id="spir:CWM47_35715"/>
<reference evidence="1 2" key="1">
    <citation type="submission" date="2017-11" db="EMBL/GenBank/DDBJ databases">
        <title>Taxonomic description and genome sequences of Spirosoma HA7 sp. nov., isolated from pollen microhabitat of Corylus avellana.</title>
        <authorList>
            <person name="Ambika Manirajan B."/>
            <person name="Suarez C."/>
            <person name="Ratering S."/>
            <person name="Geissler-Plaum R."/>
            <person name="Cardinale M."/>
            <person name="Sylvia S."/>
        </authorList>
    </citation>
    <scope>NUCLEOTIDE SEQUENCE [LARGE SCALE GENOMIC DNA]</scope>
    <source>
        <strain evidence="1 2">HA7</strain>
    </source>
</reference>